<dbReference type="AlphaFoldDB" id="A0A377C7N9"/>
<organism evidence="1 2">
    <name type="scientific">Escherichia coli</name>
    <dbReference type="NCBI Taxonomy" id="562"/>
    <lineage>
        <taxon>Bacteria</taxon>
        <taxon>Pseudomonadati</taxon>
        <taxon>Pseudomonadota</taxon>
        <taxon>Gammaproteobacteria</taxon>
        <taxon>Enterobacterales</taxon>
        <taxon>Enterobacteriaceae</taxon>
        <taxon>Escherichia</taxon>
    </lineage>
</organism>
<evidence type="ECO:0000313" key="1">
    <source>
        <dbReference type="EMBL" id="STL86947.1"/>
    </source>
</evidence>
<evidence type="ECO:0000313" key="2">
    <source>
        <dbReference type="Proteomes" id="UP000254088"/>
    </source>
</evidence>
<dbReference type="Proteomes" id="UP000254088">
    <property type="component" value="Unassembled WGS sequence"/>
</dbReference>
<proteinExistence type="predicted"/>
<sequence length="52" mass="5744">MAQPIKATTGTLYDLASNTKMYATNFALQKLMSEGKLHPDDSDCEIYSGICR</sequence>
<dbReference type="EMBL" id="UGEX01000001">
    <property type="protein sequence ID" value="STL86947.1"/>
    <property type="molecule type" value="Genomic_DNA"/>
</dbReference>
<gene>
    <name evidence="1" type="ORF">NCTC10429_02274</name>
</gene>
<dbReference type="InterPro" id="IPR012338">
    <property type="entry name" value="Beta-lactam/transpept-like"/>
</dbReference>
<name>A0A377C7N9_ECOLX</name>
<dbReference type="SUPFAM" id="SSF56601">
    <property type="entry name" value="beta-lactamase/transpeptidase-like"/>
    <property type="match status" value="1"/>
</dbReference>
<protein>
    <submittedName>
        <fullName evidence="1">Periplasmic esterase</fullName>
    </submittedName>
</protein>
<dbReference type="Gene3D" id="3.40.710.10">
    <property type="entry name" value="DD-peptidase/beta-lactamase superfamily"/>
    <property type="match status" value="1"/>
</dbReference>
<reference evidence="1 2" key="1">
    <citation type="submission" date="2018-06" db="EMBL/GenBank/DDBJ databases">
        <authorList>
            <consortium name="Pathogen Informatics"/>
            <person name="Doyle S."/>
        </authorList>
    </citation>
    <scope>NUCLEOTIDE SEQUENCE [LARGE SCALE GENOMIC DNA]</scope>
    <source>
        <strain evidence="1 2">NCTC10429</strain>
    </source>
</reference>
<accession>A0A377C7N9</accession>